<organism evidence="2 4">
    <name type="scientific">Parascaris univalens</name>
    <name type="common">Nematode worm</name>
    <dbReference type="NCBI Taxonomy" id="6257"/>
    <lineage>
        <taxon>Eukaryota</taxon>
        <taxon>Metazoa</taxon>
        <taxon>Ecdysozoa</taxon>
        <taxon>Nematoda</taxon>
        <taxon>Chromadorea</taxon>
        <taxon>Rhabditida</taxon>
        <taxon>Spirurina</taxon>
        <taxon>Ascaridomorpha</taxon>
        <taxon>Ascaridoidea</taxon>
        <taxon>Ascarididae</taxon>
        <taxon>Parascaris</taxon>
    </lineage>
</organism>
<evidence type="ECO:0000313" key="4">
    <source>
        <dbReference type="WBParaSite" id="PgE055_g002_t02"/>
    </source>
</evidence>
<reference evidence="3 4" key="1">
    <citation type="submission" date="2022-11" db="UniProtKB">
        <authorList>
            <consortium name="WormBaseParasite"/>
        </authorList>
    </citation>
    <scope>IDENTIFICATION</scope>
</reference>
<evidence type="ECO:0000256" key="1">
    <source>
        <dbReference type="SAM" id="MobiDB-lite"/>
    </source>
</evidence>
<name>A0A915A0X0_PARUN</name>
<dbReference type="WBParaSite" id="PgE055_g002_t01">
    <property type="protein sequence ID" value="PgE055_g002_t01"/>
    <property type="gene ID" value="PgE055_g002"/>
</dbReference>
<dbReference type="Proteomes" id="UP000887569">
    <property type="component" value="Unplaced"/>
</dbReference>
<keyword evidence="2" id="KW-1185">Reference proteome</keyword>
<protein>
    <submittedName>
        <fullName evidence="3 4">Uncharacterized protein</fullName>
    </submittedName>
</protein>
<sequence>MNSSFHPRASSMERKRLQIPNLLSHADSTNAFRAVIQHRLYENKKVSISSHMWLSRSRKSRRGEEGREWGQREEQKSATDCYHPTNFFLRSTSWNRVFSQ</sequence>
<dbReference type="WBParaSite" id="PgE055_g002_t02">
    <property type="protein sequence ID" value="PgE055_g002_t02"/>
    <property type="gene ID" value="PgE055_g002"/>
</dbReference>
<feature type="compositionally biased region" description="Basic and acidic residues" evidence="1">
    <location>
        <begin position="62"/>
        <end position="77"/>
    </location>
</feature>
<evidence type="ECO:0000313" key="2">
    <source>
        <dbReference type="Proteomes" id="UP000887569"/>
    </source>
</evidence>
<evidence type="ECO:0000313" key="3">
    <source>
        <dbReference type="WBParaSite" id="PgE055_g002_t01"/>
    </source>
</evidence>
<dbReference type="WBParaSite" id="PgE055_g002_t04">
    <property type="protein sequence ID" value="PgE055_g002_t04"/>
    <property type="gene ID" value="PgE055_g002"/>
</dbReference>
<dbReference type="AlphaFoldDB" id="A0A915A0X0"/>
<accession>A0A915A0X0</accession>
<feature type="region of interest" description="Disordered" evidence="1">
    <location>
        <begin position="52"/>
        <end position="77"/>
    </location>
</feature>
<proteinExistence type="predicted"/>
<dbReference type="WBParaSite" id="PgE055_g002_t03">
    <property type="protein sequence ID" value="PgE055_g002_t03"/>
    <property type="gene ID" value="PgE055_g002"/>
</dbReference>